<keyword evidence="4" id="KW-1185">Reference proteome</keyword>
<dbReference type="SUPFAM" id="SSF51658">
    <property type="entry name" value="Xylose isomerase-like"/>
    <property type="match status" value="1"/>
</dbReference>
<feature type="domain" description="Xylose isomerase-like TIM barrel" evidence="2">
    <location>
        <begin position="39"/>
        <end position="185"/>
    </location>
</feature>
<dbReference type="PANTHER" id="PTHR43489:SF6">
    <property type="entry name" value="HYDROXYPYRUVATE ISOMERASE-RELATED"/>
    <property type="match status" value="1"/>
</dbReference>
<evidence type="ECO:0000313" key="4">
    <source>
        <dbReference type="Proteomes" id="UP000728032"/>
    </source>
</evidence>
<dbReference type="InterPro" id="IPR050417">
    <property type="entry name" value="Sugar_Epim/Isomerase"/>
</dbReference>
<dbReference type="Proteomes" id="UP000728032">
    <property type="component" value="Unassembled WGS sequence"/>
</dbReference>
<keyword evidence="1" id="KW-0413">Isomerase</keyword>
<dbReference type="GO" id="GO:0008903">
    <property type="term" value="F:hydroxypyruvate isomerase activity"/>
    <property type="evidence" value="ECO:0007669"/>
    <property type="project" value="TreeGrafter"/>
</dbReference>
<accession>A0A7R9MS32</accession>
<dbReference type="InterPro" id="IPR036237">
    <property type="entry name" value="Xyl_isomerase-like_sf"/>
</dbReference>
<evidence type="ECO:0000313" key="3">
    <source>
        <dbReference type="EMBL" id="CAD7665485.1"/>
    </source>
</evidence>
<protein>
    <recommendedName>
        <fullName evidence="2">Xylose isomerase-like TIM barrel domain-containing protein</fullName>
    </recommendedName>
</protein>
<dbReference type="PANTHER" id="PTHR43489">
    <property type="entry name" value="ISOMERASE"/>
    <property type="match status" value="1"/>
</dbReference>
<gene>
    <name evidence="3" type="ORF">ONB1V03_LOCUS22042</name>
</gene>
<dbReference type="EMBL" id="OC961342">
    <property type="protein sequence ID" value="CAD7665485.1"/>
    <property type="molecule type" value="Genomic_DNA"/>
</dbReference>
<dbReference type="Gene3D" id="3.20.20.150">
    <property type="entry name" value="Divalent-metal-dependent TIM barrel enzymes"/>
    <property type="match status" value="1"/>
</dbReference>
<dbReference type="EMBL" id="CAJPVJ010046517">
    <property type="protein sequence ID" value="CAG2182621.1"/>
    <property type="molecule type" value="Genomic_DNA"/>
</dbReference>
<dbReference type="AlphaFoldDB" id="A0A7R9MS32"/>
<organism evidence="3">
    <name type="scientific">Oppiella nova</name>
    <dbReference type="NCBI Taxonomy" id="334625"/>
    <lineage>
        <taxon>Eukaryota</taxon>
        <taxon>Metazoa</taxon>
        <taxon>Ecdysozoa</taxon>
        <taxon>Arthropoda</taxon>
        <taxon>Chelicerata</taxon>
        <taxon>Arachnida</taxon>
        <taxon>Acari</taxon>
        <taxon>Acariformes</taxon>
        <taxon>Sarcoptiformes</taxon>
        <taxon>Oribatida</taxon>
        <taxon>Brachypylina</taxon>
        <taxon>Oppioidea</taxon>
        <taxon>Oppiidae</taxon>
        <taxon>Oppiella</taxon>
    </lineage>
</organism>
<dbReference type="OrthoDB" id="4214675at2759"/>
<evidence type="ECO:0000256" key="1">
    <source>
        <dbReference type="ARBA" id="ARBA00023235"/>
    </source>
</evidence>
<proteinExistence type="predicted"/>
<evidence type="ECO:0000259" key="2">
    <source>
        <dbReference type="Pfam" id="PF01261"/>
    </source>
</evidence>
<dbReference type="GO" id="GO:0046487">
    <property type="term" value="P:glyoxylate metabolic process"/>
    <property type="evidence" value="ECO:0007669"/>
    <property type="project" value="TreeGrafter"/>
</dbReference>
<feature type="non-terminal residue" evidence="3">
    <location>
        <position position="1"/>
    </location>
</feature>
<dbReference type="InterPro" id="IPR013022">
    <property type="entry name" value="Xyl_isomerase-like_TIM-brl"/>
</dbReference>
<name>A0A7R9MS32_9ACAR</name>
<dbReference type="Pfam" id="PF01261">
    <property type="entry name" value="AP_endonuc_2"/>
    <property type="match status" value="1"/>
</dbReference>
<reference evidence="3" key="1">
    <citation type="submission" date="2020-11" db="EMBL/GenBank/DDBJ databases">
        <authorList>
            <person name="Tran Van P."/>
        </authorList>
    </citation>
    <scope>NUCLEOTIDE SEQUENCE</scope>
</reference>
<sequence>DPFPKRTMRFAANISSLFEDIPNHINKYEEVIKRKDFTFDAIEAQNPYECSLEEWRQLLTRAPPLKWVLINSRPLWNQYNDVMPTKEQLELFLKQTADYVKELNASKVHLLLRDIKNDSEIPQMRELISMCGRYLAPTGAMCVIEPLSIRPNYYLRSYDLAKQLIQEINDPNVKIMLDTYHLQRLHGNLTHYINVFDCLRV</sequence>